<evidence type="ECO:0000256" key="1">
    <source>
        <dbReference type="ARBA" id="ARBA00023015"/>
    </source>
</evidence>
<dbReference type="InterPro" id="IPR036388">
    <property type="entry name" value="WH-like_DNA-bd_sf"/>
</dbReference>
<dbReference type="RefSeq" id="WP_237977579.1">
    <property type="nucleotide sequence ID" value="NZ_JAKNCT010000001.1"/>
</dbReference>
<evidence type="ECO:0000256" key="3">
    <source>
        <dbReference type="ARBA" id="ARBA00023163"/>
    </source>
</evidence>
<reference evidence="5 6" key="1">
    <citation type="submission" date="2022-02" db="EMBL/GenBank/DDBJ databases">
        <title>Mesosutterella porci, a novel member of the family Sutterellaceae from pig feces.</title>
        <authorList>
            <person name="Wylensek D."/>
            <person name="Clavel T."/>
        </authorList>
    </citation>
    <scope>NUCLEOTIDE SEQUENCE [LARGE SCALE GENOMIC DNA]</scope>
    <source>
        <strain evidence="6">oilRF-744-wt-GAM-9</strain>
    </source>
</reference>
<dbReference type="Pfam" id="PF07702">
    <property type="entry name" value="UTRA"/>
    <property type="match status" value="1"/>
</dbReference>
<evidence type="ECO:0000256" key="2">
    <source>
        <dbReference type="ARBA" id="ARBA00023125"/>
    </source>
</evidence>
<dbReference type="PROSITE" id="PS50949">
    <property type="entry name" value="HTH_GNTR"/>
    <property type="match status" value="1"/>
</dbReference>
<keyword evidence="6" id="KW-1185">Reference proteome</keyword>
<dbReference type="InterPro" id="IPR011663">
    <property type="entry name" value="UTRA"/>
</dbReference>
<dbReference type="Gene3D" id="1.10.10.10">
    <property type="entry name" value="Winged helix-like DNA-binding domain superfamily/Winged helix DNA-binding domain"/>
    <property type="match status" value="1"/>
</dbReference>
<dbReference type="PRINTS" id="PR00035">
    <property type="entry name" value="HTHGNTR"/>
</dbReference>
<dbReference type="PANTHER" id="PTHR44846:SF1">
    <property type="entry name" value="MANNOSYL-D-GLYCERATE TRANSPORT_METABOLISM SYSTEM REPRESSOR MNGR-RELATED"/>
    <property type="match status" value="1"/>
</dbReference>
<accession>A0ABS9MMS8</accession>
<evidence type="ECO:0000259" key="4">
    <source>
        <dbReference type="PROSITE" id="PS50949"/>
    </source>
</evidence>
<dbReference type="CDD" id="cd07377">
    <property type="entry name" value="WHTH_GntR"/>
    <property type="match status" value="1"/>
</dbReference>
<name>A0ABS9MMS8_9BURK</name>
<keyword evidence="2" id="KW-0238">DNA-binding</keyword>
<dbReference type="InterPro" id="IPR036390">
    <property type="entry name" value="WH_DNA-bd_sf"/>
</dbReference>
<comment type="caution">
    <text evidence="5">The sequence shown here is derived from an EMBL/GenBank/DDBJ whole genome shotgun (WGS) entry which is preliminary data.</text>
</comment>
<dbReference type="SUPFAM" id="SSF46785">
    <property type="entry name" value="Winged helix' DNA-binding domain"/>
    <property type="match status" value="1"/>
</dbReference>
<sequence>MAKKELLWVQLARDIAHSIAVGRYPVGSFLPKELDICRQRGLSRHTVRAALDQLQRSGIIERTPHVGTRVISQGASRGFAYHLSSFRDIDKLSNTHSREICQARRIIVNRELAAHTGAEIGSRWIRLTNIRHGAKTDEPPIVCTQVYIPEKWEDILAVAQREPNTLVAALINRLHGVVCKEVKQDISAVEMPAEQAMWLRCPAGCPALRIRRLYLDEMGRPLEISVSWHPGDRYSFSLNFNQNEL</sequence>
<dbReference type="SMART" id="SM00866">
    <property type="entry name" value="UTRA"/>
    <property type="match status" value="1"/>
</dbReference>
<dbReference type="SUPFAM" id="SSF64288">
    <property type="entry name" value="Chorismate lyase-like"/>
    <property type="match status" value="1"/>
</dbReference>
<proteinExistence type="predicted"/>
<feature type="domain" description="HTH gntR-type" evidence="4">
    <location>
        <begin position="5"/>
        <end position="73"/>
    </location>
</feature>
<keyword evidence="3" id="KW-0804">Transcription</keyword>
<dbReference type="Pfam" id="PF00392">
    <property type="entry name" value="GntR"/>
    <property type="match status" value="1"/>
</dbReference>
<gene>
    <name evidence="5" type="ORF">MAF45_00430</name>
</gene>
<dbReference type="Proteomes" id="UP001297600">
    <property type="component" value="Unassembled WGS sequence"/>
</dbReference>
<protein>
    <submittedName>
        <fullName evidence="5">GntR family transcriptional regulator</fullName>
    </submittedName>
</protein>
<dbReference type="Gene3D" id="3.40.1410.10">
    <property type="entry name" value="Chorismate lyase-like"/>
    <property type="match status" value="1"/>
</dbReference>
<keyword evidence="1" id="KW-0805">Transcription regulation</keyword>
<evidence type="ECO:0000313" key="6">
    <source>
        <dbReference type="Proteomes" id="UP001297600"/>
    </source>
</evidence>
<dbReference type="InterPro" id="IPR050679">
    <property type="entry name" value="Bact_HTH_transcr_reg"/>
</dbReference>
<dbReference type="SMART" id="SM00345">
    <property type="entry name" value="HTH_GNTR"/>
    <property type="match status" value="1"/>
</dbReference>
<dbReference type="InterPro" id="IPR000524">
    <property type="entry name" value="Tscrpt_reg_HTH_GntR"/>
</dbReference>
<dbReference type="EMBL" id="JAKNCT010000001">
    <property type="protein sequence ID" value="MCG5029923.1"/>
    <property type="molecule type" value="Genomic_DNA"/>
</dbReference>
<dbReference type="InterPro" id="IPR028978">
    <property type="entry name" value="Chorismate_lyase_/UTRA_dom_sf"/>
</dbReference>
<organism evidence="5 6">
    <name type="scientific">Mesosutterella porci</name>
    <dbReference type="NCBI Taxonomy" id="2915351"/>
    <lineage>
        <taxon>Bacteria</taxon>
        <taxon>Pseudomonadati</taxon>
        <taxon>Pseudomonadota</taxon>
        <taxon>Betaproteobacteria</taxon>
        <taxon>Burkholderiales</taxon>
        <taxon>Sutterellaceae</taxon>
        <taxon>Mesosutterella</taxon>
    </lineage>
</organism>
<dbReference type="PANTHER" id="PTHR44846">
    <property type="entry name" value="MANNOSYL-D-GLYCERATE TRANSPORT/METABOLISM SYSTEM REPRESSOR MNGR-RELATED"/>
    <property type="match status" value="1"/>
</dbReference>
<evidence type="ECO:0000313" key="5">
    <source>
        <dbReference type="EMBL" id="MCG5029923.1"/>
    </source>
</evidence>